<keyword evidence="3" id="KW-1185">Reference proteome</keyword>
<dbReference type="GO" id="GO:0055070">
    <property type="term" value="P:copper ion homeostasis"/>
    <property type="evidence" value="ECO:0007669"/>
    <property type="project" value="InterPro"/>
</dbReference>
<feature type="compositionally biased region" description="Basic and acidic residues" evidence="1">
    <location>
        <begin position="363"/>
        <end position="373"/>
    </location>
</feature>
<protein>
    <recommendedName>
        <fullName evidence="4">Copper transporter</fullName>
    </recommendedName>
</protein>
<feature type="region of interest" description="Disordered" evidence="1">
    <location>
        <begin position="325"/>
        <end position="373"/>
    </location>
</feature>
<dbReference type="InterPro" id="IPR021522">
    <property type="entry name" value="MctB"/>
</dbReference>
<dbReference type="KEGG" id="nda:Ndas_3023"/>
<accession>D7B1K7</accession>
<dbReference type="RefSeq" id="WP_013154040.1">
    <property type="nucleotide sequence ID" value="NC_014210.1"/>
</dbReference>
<dbReference type="EMBL" id="CP002040">
    <property type="protein sequence ID" value="ADH68433.1"/>
    <property type="molecule type" value="Genomic_DNA"/>
</dbReference>
<dbReference type="GO" id="GO:0016020">
    <property type="term" value="C:membrane"/>
    <property type="evidence" value="ECO:0007669"/>
    <property type="project" value="InterPro"/>
</dbReference>
<evidence type="ECO:0000313" key="3">
    <source>
        <dbReference type="Proteomes" id="UP000002219"/>
    </source>
</evidence>
<evidence type="ECO:0008006" key="4">
    <source>
        <dbReference type="Google" id="ProtNLM"/>
    </source>
</evidence>
<evidence type="ECO:0000313" key="2">
    <source>
        <dbReference type="EMBL" id="ADH68433.1"/>
    </source>
</evidence>
<dbReference type="AlphaFoldDB" id="D7B1K7"/>
<reference evidence="2 3" key="1">
    <citation type="journal article" date="2010" name="Stand. Genomic Sci.">
        <title>Complete genome sequence of Nocardiopsis dassonvillei type strain (IMRU 509).</title>
        <authorList>
            <person name="Sun H."/>
            <person name="Lapidus A."/>
            <person name="Nolan M."/>
            <person name="Lucas S."/>
            <person name="Del Rio T.G."/>
            <person name="Tice H."/>
            <person name="Cheng J.F."/>
            <person name="Tapia R."/>
            <person name="Han C."/>
            <person name="Goodwin L."/>
            <person name="Pitluck S."/>
            <person name="Pagani I."/>
            <person name="Ivanova N."/>
            <person name="Mavromatis K."/>
            <person name="Mikhailova N."/>
            <person name="Pati A."/>
            <person name="Chen A."/>
            <person name="Palaniappan K."/>
            <person name="Land M."/>
            <person name="Hauser L."/>
            <person name="Chang Y.J."/>
            <person name="Jeffries C.D."/>
            <person name="Djao O.D."/>
            <person name="Rohde M."/>
            <person name="Sikorski J."/>
            <person name="Goker M."/>
            <person name="Woyke T."/>
            <person name="Bristow J."/>
            <person name="Eisen J.A."/>
            <person name="Markowitz V."/>
            <person name="Hugenholtz P."/>
            <person name="Kyrpides N.C."/>
            <person name="Klenk H.P."/>
        </authorList>
    </citation>
    <scope>NUCLEOTIDE SEQUENCE [LARGE SCALE GENOMIC DNA]</scope>
    <source>
        <strain evidence="3">ATCC 23218 / DSM 43111 / CIP 107115 / JCM 7437 / KCTC 9190 / NBRC 14626 / NCTC 10488 / NRRL B-5397 / IMRU 509</strain>
    </source>
</reference>
<evidence type="ECO:0000256" key="1">
    <source>
        <dbReference type="SAM" id="MobiDB-lite"/>
    </source>
</evidence>
<dbReference type="OrthoDB" id="4350157at2"/>
<name>D7B1K7_NOCDD</name>
<feature type="region of interest" description="Disordered" evidence="1">
    <location>
        <begin position="162"/>
        <end position="201"/>
    </location>
</feature>
<organism evidence="2 3">
    <name type="scientific">Nocardiopsis dassonvillei (strain ATCC 23218 / DSM 43111 / CIP 107115 / JCM 7437 / KCTC 9190 / NBRC 14626 / NCTC 10488 / NRRL B-5397 / IMRU 509)</name>
    <name type="common">Actinomadura dassonvillei</name>
    <dbReference type="NCBI Taxonomy" id="446468"/>
    <lineage>
        <taxon>Bacteria</taxon>
        <taxon>Bacillati</taxon>
        <taxon>Actinomycetota</taxon>
        <taxon>Actinomycetes</taxon>
        <taxon>Streptosporangiales</taxon>
        <taxon>Nocardiopsidaceae</taxon>
        <taxon>Nocardiopsis</taxon>
    </lineage>
</organism>
<dbReference type="Pfam" id="PF11382">
    <property type="entry name" value="MctB"/>
    <property type="match status" value="1"/>
</dbReference>
<dbReference type="eggNOG" id="ENOG5032TBA">
    <property type="taxonomic scope" value="Bacteria"/>
</dbReference>
<gene>
    <name evidence="2" type="ordered locus">Ndas_3023</name>
</gene>
<dbReference type="GeneID" id="91485577"/>
<sequence length="373" mass="37523">MIDFRYHLVSIVAVFLALTVGLVLGTTMLQDPLLNTLQSETADLRSQSEELRAERDAADQVNAGADRMAEAVSDDTLSGLLTDLGVVVVSAPGADTETADALAGRVEQAGGEVVGRVQISDAFLDGGNATFVDELALQITRDPRDLSGSPHEKAGAEIGRALAASEEDPSGEGGSGDEEASPSESPSAQAGEGGDGGYDPAAVLEAFTEGGLITVEGDPAESADAVVVLAPSGGSSPEGQDPQTANAVLNTITTALHREVGATVVAGDGPSARGEGMLAQARAAEAAFATVDVASRPMGEVITILALAENLKEAGGAYGIGEGVAGFLPDPLPEPREDSEDSSDASPEPTGSDGASDAGGGTDEARRTVRDGE</sequence>
<dbReference type="HOGENOM" id="CLU_072020_0_1_11"/>
<feature type="compositionally biased region" description="Low complexity" evidence="1">
    <location>
        <begin position="344"/>
        <end position="356"/>
    </location>
</feature>
<proteinExistence type="predicted"/>
<dbReference type="Proteomes" id="UP000002219">
    <property type="component" value="Chromosome 1"/>
</dbReference>
<dbReference type="STRING" id="446468.Ndas_3023"/>
<feature type="compositionally biased region" description="Acidic residues" evidence="1">
    <location>
        <begin position="165"/>
        <end position="181"/>
    </location>
</feature>